<sequence>MKIAIRMDDITPAMDREKFYRFKELLDKHGIKPLIGVVPECKDEKLDISEPIENFWNFVKDLQNSGWVVAMHGFNHVYTTKEAGIFPIGGKSEFAGVPYYKQDDMLRVGKRILRENGILTDIFMAPSHSFDKNTVKALKKNGFSCITDGFGRAPYKRSGIVYYPISSRRSKTLSDKRDGITTFVYHTNTMDEKEFADFEKLLETAKVVSFSELMDMQATQQGILGYICEYILAKAKYNIVNLRKSIK</sequence>
<dbReference type="InterPro" id="IPR018763">
    <property type="entry name" value="DUF2334"/>
</dbReference>
<keyword evidence="2" id="KW-1185">Reference proteome</keyword>
<organism evidence="1 2">
    <name type="scientific">Butyrivibrio hungatei</name>
    <dbReference type="NCBI Taxonomy" id="185008"/>
    <lineage>
        <taxon>Bacteria</taxon>
        <taxon>Bacillati</taxon>
        <taxon>Bacillota</taxon>
        <taxon>Clostridia</taxon>
        <taxon>Lachnospirales</taxon>
        <taxon>Lachnospiraceae</taxon>
        <taxon>Butyrivibrio</taxon>
    </lineage>
</organism>
<dbReference type="InterPro" id="IPR011330">
    <property type="entry name" value="Glyco_hydro/deAcase_b/a-brl"/>
</dbReference>
<dbReference type="EMBL" id="FMUR01000006">
    <property type="protein sequence ID" value="SCX99845.1"/>
    <property type="molecule type" value="Genomic_DNA"/>
</dbReference>
<evidence type="ECO:0008006" key="3">
    <source>
        <dbReference type="Google" id="ProtNLM"/>
    </source>
</evidence>
<gene>
    <name evidence="1" type="ORF">SAMN02910451_01036</name>
</gene>
<dbReference type="GO" id="GO:0005975">
    <property type="term" value="P:carbohydrate metabolic process"/>
    <property type="evidence" value="ECO:0007669"/>
    <property type="project" value="InterPro"/>
</dbReference>
<dbReference type="Pfam" id="PF10096">
    <property type="entry name" value="DUF2334"/>
    <property type="match status" value="1"/>
</dbReference>
<proteinExistence type="predicted"/>
<evidence type="ECO:0000313" key="2">
    <source>
        <dbReference type="Proteomes" id="UP000183047"/>
    </source>
</evidence>
<dbReference type="SUPFAM" id="SSF88713">
    <property type="entry name" value="Glycoside hydrolase/deacetylase"/>
    <property type="match status" value="1"/>
</dbReference>
<dbReference type="AlphaFoldDB" id="A0A1G5CBK0"/>
<name>A0A1G5CBK0_9FIRM</name>
<dbReference type="Proteomes" id="UP000183047">
    <property type="component" value="Unassembled WGS sequence"/>
</dbReference>
<evidence type="ECO:0000313" key="1">
    <source>
        <dbReference type="EMBL" id="SCX99845.1"/>
    </source>
</evidence>
<reference evidence="2" key="1">
    <citation type="submission" date="2016-10" db="EMBL/GenBank/DDBJ databases">
        <authorList>
            <person name="Varghese N."/>
            <person name="Submissions S."/>
        </authorList>
    </citation>
    <scope>NUCLEOTIDE SEQUENCE [LARGE SCALE GENOMIC DNA]</scope>
    <source>
        <strain evidence="2">XBD2006</strain>
    </source>
</reference>
<dbReference type="Gene3D" id="3.20.20.370">
    <property type="entry name" value="Glycoside hydrolase/deacetylase"/>
    <property type="match status" value="1"/>
</dbReference>
<accession>A0A1G5CBK0</accession>
<protein>
    <recommendedName>
        <fullName evidence="3">Polysaccharide deacetylase</fullName>
    </recommendedName>
</protein>
<dbReference type="OrthoDB" id="9792651at2"/>
<dbReference type="RefSeq" id="WP_074461744.1">
    <property type="nucleotide sequence ID" value="NZ_FMUR01000006.1"/>
</dbReference>